<protein>
    <recommendedName>
        <fullName evidence="5">Lipoprotein</fullName>
    </recommendedName>
</protein>
<dbReference type="PROSITE" id="PS51257">
    <property type="entry name" value="PROKAR_LIPOPROTEIN"/>
    <property type="match status" value="1"/>
</dbReference>
<evidence type="ECO:0000256" key="2">
    <source>
        <dbReference type="SAM" id="SignalP"/>
    </source>
</evidence>
<evidence type="ECO:0008006" key="5">
    <source>
        <dbReference type="Google" id="ProtNLM"/>
    </source>
</evidence>
<comment type="caution">
    <text evidence="3">The sequence shown here is derived from an EMBL/GenBank/DDBJ whole genome shotgun (WGS) entry which is preliminary data.</text>
</comment>
<proteinExistence type="predicted"/>
<accession>A0ABU8S9U3</accession>
<reference evidence="3 4" key="1">
    <citation type="submission" date="2024-03" db="EMBL/GenBank/DDBJ databases">
        <authorList>
            <person name="Jo J.-H."/>
        </authorList>
    </citation>
    <scope>NUCLEOTIDE SEQUENCE [LARGE SCALE GENOMIC DNA]</scope>
    <source>
        <strain evidence="3 4">AS3R-12</strain>
    </source>
</reference>
<dbReference type="RefSeq" id="WP_339967513.1">
    <property type="nucleotide sequence ID" value="NZ_JBBHJY010000006.1"/>
</dbReference>
<feature type="region of interest" description="Disordered" evidence="1">
    <location>
        <begin position="23"/>
        <end position="97"/>
    </location>
</feature>
<feature type="compositionally biased region" description="Low complexity" evidence="1">
    <location>
        <begin position="36"/>
        <end position="52"/>
    </location>
</feature>
<keyword evidence="2" id="KW-0732">Signal</keyword>
<feature type="signal peptide" evidence="2">
    <location>
        <begin position="1"/>
        <end position="18"/>
    </location>
</feature>
<dbReference type="EMBL" id="JBBHJY010000006">
    <property type="protein sequence ID" value="MEJ6010726.1"/>
    <property type="molecule type" value="Genomic_DNA"/>
</dbReference>
<keyword evidence="4" id="KW-1185">Reference proteome</keyword>
<feature type="compositionally biased region" description="Low complexity" evidence="1">
    <location>
        <begin position="59"/>
        <end position="69"/>
    </location>
</feature>
<evidence type="ECO:0000313" key="4">
    <source>
        <dbReference type="Proteomes" id="UP001379235"/>
    </source>
</evidence>
<feature type="chain" id="PRO_5045727208" description="Lipoprotein" evidence="2">
    <location>
        <begin position="19"/>
        <end position="97"/>
    </location>
</feature>
<gene>
    <name evidence="3" type="ORF">WG900_12455</name>
</gene>
<organism evidence="3 4">
    <name type="scientific">Novosphingobium aquae</name>
    <dbReference type="NCBI Taxonomy" id="3133435"/>
    <lineage>
        <taxon>Bacteria</taxon>
        <taxon>Pseudomonadati</taxon>
        <taxon>Pseudomonadota</taxon>
        <taxon>Alphaproteobacteria</taxon>
        <taxon>Sphingomonadales</taxon>
        <taxon>Sphingomonadaceae</taxon>
        <taxon>Novosphingobium</taxon>
    </lineage>
</organism>
<evidence type="ECO:0000256" key="1">
    <source>
        <dbReference type="SAM" id="MobiDB-lite"/>
    </source>
</evidence>
<sequence>MKKIAFAALAPLALFALAGCAKTDDPNAEASADNVEMPAEEAMNSAEASAMPVEDKTAAEASEAAAPAKTPDEVKDAAAKTAADFEDLEKADAEPKQ</sequence>
<evidence type="ECO:0000313" key="3">
    <source>
        <dbReference type="EMBL" id="MEJ6010726.1"/>
    </source>
</evidence>
<feature type="compositionally biased region" description="Basic and acidic residues" evidence="1">
    <location>
        <begin position="88"/>
        <end position="97"/>
    </location>
</feature>
<dbReference type="Proteomes" id="UP001379235">
    <property type="component" value="Unassembled WGS sequence"/>
</dbReference>
<name>A0ABU8S9U3_9SPHN</name>